<feature type="region of interest" description="Disordered" evidence="1">
    <location>
        <begin position="267"/>
        <end position="315"/>
    </location>
</feature>
<evidence type="ECO:0000259" key="3">
    <source>
        <dbReference type="PROSITE" id="PS50090"/>
    </source>
</evidence>
<dbReference type="InterPro" id="IPR001005">
    <property type="entry name" value="SANT/Myb"/>
</dbReference>
<dbReference type="EMBL" id="BFEA01000635">
    <property type="protein sequence ID" value="GBG87841.1"/>
    <property type="molecule type" value="Genomic_DNA"/>
</dbReference>
<name>A0A388LZY3_CHABU</name>
<dbReference type="Proteomes" id="UP000265515">
    <property type="component" value="Unassembled WGS sequence"/>
</dbReference>
<feature type="chain" id="PRO_5017211531" description="Myb-like domain-containing protein" evidence="2">
    <location>
        <begin position="33"/>
        <end position="608"/>
    </location>
</feature>
<dbReference type="OrthoDB" id="8933168at2759"/>
<sequence length="608" mass="67361">MADHARKLSLLCVLVLLLLLLLILHLWSSRRARVVPHKRKLTRSSKHPACKGGMGAGGDGADMFMYGVTGGGGEGCFPSDTPRYDPALYAHLPPHLQSLPDDENWQPPPSTFNLTHGSTQSISDSGVWVGDQQPRQGPMTSLLFDGLHQRMCPPLDLQLSSGVRPVASRTLIINPASRSEGDASVGQSARRPGAASLQPTAAPAKTNIHAGPTVTRPMARVRASSEGRQANVVDDIIAKVSTMRATSDGDGSAGGGADCEIVEDAAADDVEEEDDEVDAEEPWPTIKSQKKTPARKPAPKGRGKGTAKDGGGESGGGRIIWNLDDSITLVRCKREHDETLAAAGHNFARMKTKQWKWTDIAKRMEVLGVTREWDVCMKRWENMFSWYKKVQWREKESGLQSFFTLTLKERADKGYNVVAWPLKAIHVSEGGGGVERECGVCKRVVKEHSRSPFDRQPSQAATMDIVICYRDVVLNRTVVFYEYRHRRGNSHGRAMEFDHHVNHEDFRYYEANANAVTCLAVVVGFRFGRRALREVIMHITRVGTAVPTRFVGGVDVLAEMVRMLISNFAMEFRDRMHHPATYTVVLHAPFEQRQDLHGDIDILREGMF</sequence>
<accession>A0A388LZY3</accession>
<organism evidence="4 5">
    <name type="scientific">Chara braunii</name>
    <name type="common">Braun's stonewort</name>
    <dbReference type="NCBI Taxonomy" id="69332"/>
    <lineage>
        <taxon>Eukaryota</taxon>
        <taxon>Viridiplantae</taxon>
        <taxon>Streptophyta</taxon>
        <taxon>Charophyceae</taxon>
        <taxon>Charales</taxon>
        <taxon>Characeae</taxon>
        <taxon>Chara</taxon>
    </lineage>
</organism>
<dbReference type="Gene3D" id="1.10.10.60">
    <property type="entry name" value="Homeodomain-like"/>
    <property type="match status" value="1"/>
</dbReference>
<evidence type="ECO:0000313" key="4">
    <source>
        <dbReference type="EMBL" id="GBG87841.1"/>
    </source>
</evidence>
<keyword evidence="2" id="KW-0732">Signal</keyword>
<feature type="signal peptide" evidence="2">
    <location>
        <begin position="1"/>
        <end position="32"/>
    </location>
</feature>
<feature type="region of interest" description="Disordered" evidence="1">
    <location>
        <begin position="177"/>
        <end position="211"/>
    </location>
</feature>
<protein>
    <recommendedName>
        <fullName evidence="3">Myb-like domain-containing protein</fullName>
    </recommendedName>
</protein>
<feature type="domain" description="Myb-like" evidence="3">
    <location>
        <begin position="321"/>
        <end position="384"/>
    </location>
</feature>
<gene>
    <name evidence="4" type="ORF">CBR_g45997</name>
</gene>
<evidence type="ECO:0000313" key="5">
    <source>
        <dbReference type="Proteomes" id="UP000265515"/>
    </source>
</evidence>
<feature type="compositionally biased region" description="Acidic residues" evidence="1">
    <location>
        <begin position="267"/>
        <end position="281"/>
    </location>
</feature>
<proteinExistence type="predicted"/>
<comment type="caution">
    <text evidence="4">The sequence shown here is derived from an EMBL/GenBank/DDBJ whole genome shotgun (WGS) entry which is preliminary data.</text>
</comment>
<dbReference type="Gramene" id="GBG87841">
    <property type="protein sequence ID" value="GBG87841"/>
    <property type="gene ID" value="CBR_g45997"/>
</dbReference>
<dbReference type="AlphaFoldDB" id="A0A388LZY3"/>
<reference evidence="4 5" key="1">
    <citation type="journal article" date="2018" name="Cell">
        <title>The Chara Genome: Secondary Complexity and Implications for Plant Terrestrialization.</title>
        <authorList>
            <person name="Nishiyama T."/>
            <person name="Sakayama H."/>
            <person name="Vries J.D."/>
            <person name="Buschmann H."/>
            <person name="Saint-Marcoux D."/>
            <person name="Ullrich K.K."/>
            <person name="Haas F.B."/>
            <person name="Vanderstraeten L."/>
            <person name="Becker D."/>
            <person name="Lang D."/>
            <person name="Vosolsobe S."/>
            <person name="Rombauts S."/>
            <person name="Wilhelmsson P.K.I."/>
            <person name="Janitza P."/>
            <person name="Kern R."/>
            <person name="Heyl A."/>
            <person name="Rumpler F."/>
            <person name="Villalobos L.I.A.C."/>
            <person name="Clay J.M."/>
            <person name="Skokan R."/>
            <person name="Toyoda A."/>
            <person name="Suzuki Y."/>
            <person name="Kagoshima H."/>
            <person name="Schijlen E."/>
            <person name="Tajeshwar N."/>
            <person name="Catarino B."/>
            <person name="Hetherington A.J."/>
            <person name="Saltykova A."/>
            <person name="Bonnot C."/>
            <person name="Breuninger H."/>
            <person name="Symeonidi A."/>
            <person name="Radhakrishnan G.V."/>
            <person name="Van Nieuwerburgh F."/>
            <person name="Deforce D."/>
            <person name="Chang C."/>
            <person name="Karol K.G."/>
            <person name="Hedrich R."/>
            <person name="Ulvskov P."/>
            <person name="Glockner G."/>
            <person name="Delwiche C.F."/>
            <person name="Petrasek J."/>
            <person name="Van de Peer Y."/>
            <person name="Friml J."/>
            <person name="Beilby M."/>
            <person name="Dolan L."/>
            <person name="Kohara Y."/>
            <person name="Sugano S."/>
            <person name="Fujiyama A."/>
            <person name="Delaux P.-M."/>
            <person name="Quint M."/>
            <person name="TheiBen G."/>
            <person name="Hagemann M."/>
            <person name="Harholt J."/>
            <person name="Dunand C."/>
            <person name="Zachgo S."/>
            <person name="Langdale J."/>
            <person name="Maumus F."/>
            <person name="Straeten D.V.D."/>
            <person name="Gould S.B."/>
            <person name="Rensing S.A."/>
        </authorList>
    </citation>
    <scope>NUCLEOTIDE SEQUENCE [LARGE SCALE GENOMIC DNA]</scope>
    <source>
        <strain evidence="4 5">S276</strain>
    </source>
</reference>
<evidence type="ECO:0000256" key="1">
    <source>
        <dbReference type="SAM" id="MobiDB-lite"/>
    </source>
</evidence>
<keyword evidence="5" id="KW-1185">Reference proteome</keyword>
<dbReference type="PROSITE" id="PS50090">
    <property type="entry name" value="MYB_LIKE"/>
    <property type="match status" value="1"/>
</dbReference>
<evidence type="ECO:0000256" key="2">
    <source>
        <dbReference type="SAM" id="SignalP"/>
    </source>
</evidence>
<feature type="compositionally biased region" description="Basic residues" evidence="1">
    <location>
        <begin position="288"/>
        <end position="305"/>
    </location>
</feature>